<protein>
    <submittedName>
        <fullName evidence="1">Uncharacterized protein</fullName>
    </submittedName>
</protein>
<gene>
    <name evidence="1" type="ORF">QBC40DRAFT_291687</name>
</gene>
<reference evidence="1" key="2">
    <citation type="submission" date="2023-05" db="EMBL/GenBank/DDBJ databases">
        <authorList>
            <consortium name="Lawrence Berkeley National Laboratory"/>
            <person name="Steindorff A."/>
            <person name="Hensen N."/>
            <person name="Bonometti L."/>
            <person name="Westerberg I."/>
            <person name="Brannstrom I.O."/>
            <person name="Guillou S."/>
            <person name="Cros-Aarteil S."/>
            <person name="Calhoun S."/>
            <person name="Haridas S."/>
            <person name="Kuo A."/>
            <person name="Mondo S."/>
            <person name="Pangilinan J."/>
            <person name="Riley R."/>
            <person name="Labutti K."/>
            <person name="Andreopoulos B."/>
            <person name="Lipzen A."/>
            <person name="Chen C."/>
            <person name="Yanf M."/>
            <person name="Daum C."/>
            <person name="Ng V."/>
            <person name="Clum A."/>
            <person name="Ohm R."/>
            <person name="Martin F."/>
            <person name="Silar P."/>
            <person name="Natvig D."/>
            <person name="Lalanne C."/>
            <person name="Gautier V."/>
            <person name="Ament-Velasquez S.L."/>
            <person name="Kruys A."/>
            <person name="Hutchinson M.I."/>
            <person name="Powell A.J."/>
            <person name="Barry K."/>
            <person name="Miller A.N."/>
            <person name="Grigoriev I.V."/>
            <person name="Debuchy R."/>
            <person name="Gladieux P."/>
            <person name="Thoren M.H."/>
            <person name="Johannesson H."/>
        </authorList>
    </citation>
    <scope>NUCLEOTIDE SEQUENCE</scope>
    <source>
        <strain evidence="1">CBS 315.58</strain>
    </source>
</reference>
<proteinExistence type="predicted"/>
<accession>A0AAN7B0E6</accession>
<keyword evidence="2" id="KW-1185">Reference proteome</keyword>
<dbReference type="EMBL" id="MU863875">
    <property type="protein sequence ID" value="KAK4205659.1"/>
    <property type="molecule type" value="Genomic_DNA"/>
</dbReference>
<dbReference type="AlphaFoldDB" id="A0AAN7B0E6"/>
<sequence>MFNGLVFRRDWGDVMFKRKPSELWEDRSLASAAEKISSVRERLRTLQFPKVSQLLFFQMGGEVGSRSESISKMRRSASRRIGVVVSLFRKSASMQFQSGSCILAIYNMSFRRNRCGWVQDYIGEDAIRRVGGLGESMGLEGSWGVVWDGIVVFGEDGPSWVLAINNPVGAGSRFEQWESMRLWKKAAPNGSRRLKDNAGDDTGSQRGGICLSGIGMSSCLPRVTLDEEPKDYSHEFGLLRELNNSINQPMGNERLRSCYQGTPYRLAASVESVDFSIDATRRARSLAASTAASSAQLMNWHAALYDGAGYVNDAPPAATWATAKKAREHALQTASSVLRPFKLFRFPSVCMRCCCACLYPFYQKQAL</sequence>
<name>A0AAN7B0E6_9PEZI</name>
<comment type="caution">
    <text evidence="1">The sequence shown here is derived from an EMBL/GenBank/DDBJ whole genome shotgun (WGS) entry which is preliminary data.</text>
</comment>
<evidence type="ECO:0000313" key="1">
    <source>
        <dbReference type="EMBL" id="KAK4205659.1"/>
    </source>
</evidence>
<dbReference type="Proteomes" id="UP001303160">
    <property type="component" value="Unassembled WGS sequence"/>
</dbReference>
<evidence type="ECO:0000313" key="2">
    <source>
        <dbReference type="Proteomes" id="UP001303160"/>
    </source>
</evidence>
<reference evidence="1" key="1">
    <citation type="journal article" date="2023" name="Mol. Phylogenet. Evol.">
        <title>Genome-scale phylogeny and comparative genomics of the fungal order Sordariales.</title>
        <authorList>
            <person name="Hensen N."/>
            <person name="Bonometti L."/>
            <person name="Westerberg I."/>
            <person name="Brannstrom I.O."/>
            <person name="Guillou S."/>
            <person name="Cros-Aarteil S."/>
            <person name="Calhoun S."/>
            <person name="Haridas S."/>
            <person name="Kuo A."/>
            <person name="Mondo S."/>
            <person name="Pangilinan J."/>
            <person name="Riley R."/>
            <person name="LaButti K."/>
            <person name="Andreopoulos B."/>
            <person name="Lipzen A."/>
            <person name="Chen C."/>
            <person name="Yan M."/>
            <person name="Daum C."/>
            <person name="Ng V."/>
            <person name="Clum A."/>
            <person name="Steindorff A."/>
            <person name="Ohm R.A."/>
            <person name="Martin F."/>
            <person name="Silar P."/>
            <person name="Natvig D.O."/>
            <person name="Lalanne C."/>
            <person name="Gautier V."/>
            <person name="Ament-Velasquez S.L."/>
            <person name="Kruys A."/>
            <person name="Hutchinson M.I."/>
            <person name="Powell A.J."/>
            <person name="Barry K."/>
            <person name="Miller A.N."/>
            <person name="Grigoriev I.V."/>
            <person name="Debuchy R."/>
            <person name="Gladieux P."/>
            <person name="Hiltunen Thoren M."/>
            <person name="Johannesson H."/>
        </authorList>
    </citation>
    <scope>NUCLEOTIDE SEQUENCE</scope>
    <source>
        <strain evidence="1">CBS 315.58</strain>
    </source>
</reference>
<organism evidence="1 2">
    <name type="scientific">Triangularia verruculosa</name>
    <dbReference type="NCBI Taxonomy" id="2587418"/>
    <lineage>
        <taxon>Eukaryota</taxon>
        <taxon>Fungi</taxon>
        <taxon>Dikarya</taxon>
        <taxon>Ascomycota</taxon>
        <taxon>Pezizomycotina</taxon>
        <taxon>Sordariomycetes</taxon>
        <taxon>Sordariomycetidae</taxon>
        <taxon>Sordariales</taxon>
        <taxon>Podosporaceae</taxon>
        <taxon>Triangularia</taxon>
    </lineage>
</organism>